<gene>
    <name evidence="1" type="ORF">RFULGI_LOCUS480</name>
</gene>
<sequence>MPAYKKEKCLSDGLYYKEEKKFDLPIPNPRQFSYMVTLEQSCAKREQNLLQKSGLPPCTHDYSCRRSPYKRIFRPRGMQKIAYVKVAVESEHRYNPTIGLYPRM</sequence>
<dbReference type="EMBL" id="CAJVPZ010000188">
    <property type="protein sequence ID" value="CAG8456474.1"/>
    <property type="molecule type" value="Genomic_DNA"/>
</dbReference>
<reference evidence="1" key="1">
    <citation type="submission" date="2021-06" db="EMBL/GenBank/DDBJ databases">
        <authorList>
            <person name="Kallberg Y."/>
            <person name="Tangrot J."/>
            <person name="Rosling A."/>
        </authorList>
    </citation>
    <scope>NUCLEOTIDE SEQUENCE</scope>
    <source>
        <strain evidence="1">IN212</strain>
    </source>
</reference>
<keyword evidence="2" id="KW-1185">Reference proteome</keyword>
<name>A0A9N8YUE8_9GLOM</name>
<comment type="caution">
    <text evidence="1">The sequence shown here is derived from an EMBL/GenBank/DDBJ whole genome shotgun (WGS) entry which is preliminary data.</text>
</comment>
<organism evidence="1 2">
    <name type="scientific">Racocetra fulgida</name>
    <dbReference type="NCBI Taxonomy" id="60492"/>
    <lineage>
        <taxon>Eukaryota</taxon>
        <taxon>Fungi</taxon>
        <taxon>Fungi incertae sedis</taxon>
        <taxon>Mucoromycota</taxon>
        <taxon>Glomeromycotina</taxon>
        <taxon>Glomeromycetes</taxon>
        <taxon>Diversisporales</taxon>
        <taxon>Gigasporaceae</taxon>
        <taxon>Racocetra</taxon>
    </lineage>
</organism>
<dbReference type="AlphaFoldDB" id="A0A9N8YUE8"/>
<evidence type="ECO:0000313" key="1">
    <source>
        <dbReference type="EMBL" id="CAG8456474.1"/>
    </source>
</evidence>
<protein>
    <submittedName>
        <fullName evidence="1">6216_t:CDS:1</fullName>
    </submittedName>
</protein>
<accession>A0A9N8YUE8</accession>
<evidence type="ECO:0000313" key="2">
    <source>
        <dbReference type="Proteomes" id="UP000789396"/>
    </source>
</evidence>
<dbReference type="Proteomes" id="UP000789396">
    <property type="component" value="Unassembled WGS sequence"/>
</dbReference>
<proteinExistence type="predicted"/>